<feature type="transmembrane region" description="Helical" evidence="1">
    <location>
        <begin position="79"/>
        <end position="97"/>
    </location>
</feature>
<keyword evidence="1" id="KW-0812">Transmembrane</keyword>
<organism evidence="2 3">
    <name type="scientific">Hydrogenophaga bisanensis</name>
    <dbReference type="NCBI Taxonomy" id="439611"/>
    <lineage>
        <taxon>Bacteria</taxon>
        <taxon>Pseudomonadati</taxon>
        <taxon>Pseudomonadota</taxon>
        <taxon>Betaproteobacteria</taxon>
        <taxon>Burkholderiales</taxon>
        <taxon>Comamonadaceae</taxon>
        <taxon>Hydrogenophaga</taxon>
    </lineage>
</organism>
<keyword evidence="1" id="KW-0472">Membrane</keyword>
<dbReference type="EMBL" id="JBHTBX010000002">
    <property type="protein sequence ID" value="MFC7433415.1"/>
    <property type="molecule type" value="Genomic_DNA"/>
</dbReference>
<evidence type="ECO:0000313" key="2">
    <source>
        <dbReference type="EMBL" id="MFC7433415.1"/>
    </source>
</evidence>
<gene>
    <name evidence="2" type="ORF">ACFQNJ_02700</name>
</gene>
<proteinExistence type="predicted"/>
<keyword evidence="3" id="KW-1185">Reference proteome</keyword>
<name>A0ABW2R4T9_9BURK</name>
<comment type="caution">
    <text evidence="2">The sequence shown here is derived from an EMBL/GenBank/DDBJ whole genome shotgun (WGS) entry which is preliminary data.</text>
</comment>
<dbReference type="RefSeq" id="WP_382253656.1">
    <property type="nucleotide sequence ID" value="NZ_JBHTBX010000002.1"/>
</dbReference>
<dbReference type="Proteomes" id="UP001596495">
    <property type="component" value="Unassembled WGS sequence"/>
</dbReference>
<reference evidence="3" key="1">
    <citation type="journal article" date="2019" name="Int. J. Syst. Evol. Microbiol.">
        <title>The Global Catalogue of Microorganisms (GCM) 10K type strain sequencing project: providing services to taxonomists for standard genome sequencing and annotation.</title>
        <authorList>
            <consortium name="The Broad Institute Genomics Platform"/>
            <consortium name="The Broad Institute Genome Sequencing Center for Infectious Disease"/>
            <person name="Wu L."/>
            <person name="Ma J."/>
        </authorList>
    </citation>
    <scope>NUCLEOTIDE SEQUENCE [LARGE SCALE GENOMIC DNA]</scope>
    <source>
        <strain evidence="3">CCUG 54518</strain>
    </source>
</reference>
<evidence type="ECO:0000256" key="1">
    <source>
        <dbReference type="SAM" id="Phobius"/>
    </source>
</evidence>
<accession>A0ABW2R4T9</accession>
<sequence length="101" mass="10511">MNTRLPLTLPAKLSIAALCLLGLLGGSLVVAYAGFETSPRRGGTPTFVPAPQAYVMAVVMYLMSCLALLALLRDRGSSIGATVGAFGVYGLLAWLLVEVLV</sequence>
<feature type="transmembrane region" description="Helical" evidence="1">
    <location>
        <begin position="55"/>
        <end position="72"/>
    </location>
</feature>
<evidence type="ECO:0000313" key="3">
    <source>
        <dbReference type="Proteomes" id="UP001596495"/>
    </source>
</evidence>
<keyword evidence="1" id="KW-1133">Transmembrane helix</keyword>
<protein>
    <submittedName>
        <fullName evidence="2">Uncharacterized protein</fullName>
    </submittedName>
</protein>